<dbReference type="EMBL" id="MTYJ01000001">
    <property type="protein sequence ID" value="OQV26243.1"/>
    <property type="molecule type" value="Genomic_DNA"/>
</dbReference>
<dbReference type="GO" id="GO:0005634">
    <property type="term" value="C:nucleus"/>
    <property type="evidence" value="ECO:0007669"/>
    <property type="project" value="TreeGrafter"/>
</dbReference>
<keyword evidence="3" id="KW-1185">Reference proteome</keyword>
<evidence type="ECO:0000313" key="3">
    <source>
        <dbReference type="Proteomes" id="UP000192578"/>
    </source>
</evidence>
<dbReference type="Pfam" id="PF10545">
    <property type="entry name" value="MADF_DNA_bdg"/>
    <property type="match status" value="1"/>
</dbReference>
<dbReference type="OrthoDB" id="6147983at2759"/>
<comment type="caution">
    <text evidence="2">The sequence shown here is derived from an EMBL/GenBank/DDBJ whole genome shotgun (WGS) entry which is preliminary data.</text>
</comment>
<evidence type="ECO:0000259" key="1">
    <source>
        <dbReference type="PROSITE" id="PS51029"/>
    </source>
</evidence>
<dbReference type="AlphaFoldDB" id="A0A1W0XFJ4"/>
<feature type="domain" description="MADF" evidence="1">
    <location>
        <begin position="12"/>
        <end position="99"/>
    </location>
</feature>
<dbReference type="InterPro" id="IPR039353">
    <property type="entry name" value="TF_Adf1"/>
</dbReference>
<sequence length="232" mass="26355">MARKWSDTEVEQFAHQLQEVECLWKRTSDEYRLKDRKEDAWNVMEVSMNRTAEECKKKYETLRGQLSRALAKPPSDDGGKAKKEWAKLNLFLFMKDQIEPRAALGNVTVIEARNEAPSSIDQTKLHSPGGSQTFAEAAASANGKGTPGKGKKRQLEGAIFDLLAYIKTKTQGSDEPSPKRSKLQDFGMNVADRLSLFPKDMQELHMQKITGYIVTAEYNRYKDNYSASDFEY</sequence>
<proteinExistence type="predicted"/>
<dbReference type="InterPro" id="IPR006578">
    <property type="entry name" value="MADF-dom"/>
</dbReference>
<gene>
    <name evidence="2" type="ORF">BV898_00361</name>
</gene>
<dbReference type="GO" id="GO:0005667">
    <property type="term" value="C:transcription regulator complex"/>
    <property type="evidence" value="ECO:0007669"/>
    <property type="project" value="TreeGrafter"/>
</dbReference>
<dbReference type="PANTHER" id="PTHR12243">
    <property type="entry name" value="MADF DOMAIN TRANSCRIPTION FACTOR"/>
    <property type="match status" value="1"/>
</dbReference>
<dbReference type="Proteomes" id="UP000192578">
    <property type="component" value="Unassembled WGS sequence"/>
</dbReference>
<accession>A0A1W0XFJ4</accession>
<reference evidence="3" key="1">
    <citation type="submission" date="2017-01" db="EMBL/GenBank/DDBJ databases">
        <title>Comparative genomics of anhydrobiosis in the tardigrade Hypsibius dujardini.</title>
        <authorList>
            <person name="Yoshida Y."/>
            <person name="Koutsovoulos G."/>
            <person name="Laetsch D."/>
            <person name="Stevens L."/>
            <person name="Kumar S."/>
            <person name="Horikawa D."/>
            <person name="Ishino K."/>
            <person name="Komine S."/>
            <person name="Tomita M."/>
            <person name="Blaxter M."/>
            <person name="Arakawa K."/>
        </authorList>
    </citation>
    <scope>NUCLEOTIDE SEQUENCE [LARGE SCALE GENOMIC DNA]</scope>
    <source>
        <strain evidence="3">Z151</strain>
    </source>
</reference>
<dbReference type="GO" id="GO:0006357">
    <property type="term" value="P:regulation of transcription by RNA polymerase II"/>
    <property type="evidence" value="ECO:0007669"/>
    <property type="project" value="TreeGrafter"/>
</dbReference>
<name>A0A1W0XFJ4_HYPEX</name>
<dbReference type="PANTHER" id="PTHR12243:SF69">
    <property type="entry name" value="SI:CH73-59F11.3"/>
    <property type="match status" value="1"/>
</dbReference>
<protein>
    <recommendedName>
        <fullName evidence="1">MADF domain-containing protein</fullName>
    </recommendedName>
</protein>
<dbReference type="SMART" id="SM00595">
    <property type="entry name" value="MADF"/>
    <property type="match status" value="1"/>
</dbReference>
<organism evidence="2 3">
    <name type="scientific">Hypsibius exemplaris</name>
    <name type="common">Freshwater tardigrade</name>
    <dbReference type="NCBI Taxonomy" id="2072580"/>
    <lineage>
        <taxon>Eukaryota</taxon>
        <taxon>Metazoa</taxon>
        <taxon>Ecdysozoa</taxon>
        <taxon>Tardigrada</taxon>
        <taxon>Eutardigrada</taxon>
        <taxon>Parachela</taxon>
        <taxon>Hypsibioidea</taxon>
        <taxon>Hypsibiidae</taxon>
        <taxon>Hypsibius</taxon>
    </lineage>
</organism>
<evidence type="ECO:0000313" key="2">
    <source>
        <dbReference type="EMBL" id="OQV26243.1"/>
    </source>
</evidence>
<dbReference type="PROSITE" id="PS51029">
    <property type="entry name" value="MADF"/>
    <property type="match status" value="1"/>
</dbReference>